<accession>A0ABS1UKY4</accession>
<proteinExistence type="predicted"/>
<sequence length="169" mass="19286">MVQDEEQLEQGDVLHLAAPRVVHDITQPGRISVQTLRGTWVVLSQSCDLENNKIPQVLLASALRYSDFAKHDQNGRRTEFRKALTQGVAIAYSLLPEFDGPPAIEWTIVDFHHLRLMDKAAVEEAARKMGNRLRLNSPYKEQLSQSYGRYMMRVALPQSARDFEKVKPE</sequence>
<dbReference type="RefSeq" id="WP_203221746.1">
    <property type="nucleotide sequence ID" value="NZ_JAETXL010000004.1"/>
</dbReference>
<evidence type="ECO:0000313" key="2">
    <source>
        <dbReference type="Proteomes" id="UP000661193"/>
    </source>
</evidence>
<organism evidence="1 2">
    <name type="scientific">Micromonospora fiedleri</name>
    <dbReference type="NCBI Taxonomy" id="1157498"/>
    <lineage>
        <taxon>Bacteria</taxon>
        <taxon>Bacillati</taxon>
        <taxon>Actinomycetota</taxon>
        <taxon>Actinomycetes</taxon>
        <taxon>Micromonosporales</taxon>
        <taxon>Micromonosporaceae</taxon>
        <taxon>Micromonospora</taxon>
    </lineage>
</organism>
<keyword evidence="2" id="KW-1185">Reference proteome</keyword>
<gene>
    <name evidence="1" type="ORF">JMF97_12620</name>
</gene>
<dbReference type="EMBL" id="JAETXL010000004">
    <property type="protein sequence ID" value="MBL6277006.1"/>
    <property type="molecule type" value="Genomic_DNA"/>
</dbReference>
<protein>
    <submittedName>
        <fullName evidence="1">Uncharacterized protein</fullName>
    </submittedName>
</protein>
<comment type="caution">
    <text evidence="1">The sequence shown here is derived from an EMBL/GenBank/DDBJ whole genome shotgun (WGS) entry which is preliminary data.</text>
</comment>
<name>A0ABS1UKY4_9ACTN</name>
<dbReference type="Proteomes" id="UP000661193">
    <property type="component" value="Unassembled WGS sequence"/>
</dbReference>
<evidence type="ECO:0000313" key="1">
    <source>
        <dbReference type="EMBL" id="MBL6277006.1"/>
    </source>
</evidence>
<reference evidence="1 2" key="1">
    <citation type="submission" date="2021-01" db="EMBL/GenBank/DDBJ databases">
        <title>Genome sequencing of Micromonospora fiedleri MG-37.</title>
        <authorList>
            <person name="Moreland P.E.J."/>
            <person name="Stach J.E.M."/>
        </authorList>
    </citation>
    <scope>NUCLEOTIDE SEQUENCE [LARGE SCALE GENOMIC DNA]</scope>
    <source>
        <strain evidence="1 2">MG-37</strain>
    </source>
</reference>